<dbReference type="PROSITE" id="PS00631">
    <property type="entry name" value="CYTOSOL_AP"/>
    <property type="match status" value="1"/>
</dbReference>
<dbReference type="PANTHER" id="PTHR11963:SF23">
    <property type="entry name" value="CYTOSOL AMINOPEPTIDASE"/>
    <property type="match status" value="1"/>
</dbReference>
<feature type="region of interest" description="Disordered" evidence="5">
    <location>
        <begin position="488"/>
        <end position="560"/>
    </location>
</feature>
<feature type="compositionally biased region" description="Low complexity" evidence="5">
    <location>
        <begin position="526"/>
        <end position="547"/>
    </location>
</feature>
<feature type="region of interest" description="Disordered" evidence="5">
    <location>
        <begin position="596"/>
        <end position="621"/>
    </location>
</feature>
<evidence type="ECO:0000259" key="6">
    <source>
        <dbReference type="PROSITE" id="PS00631"/>
    </source>
</evidence>
<feature type="compositionally biased region" description="Low complexity" evidence="5">
    <location>
        <begin position="1173"/>
        <end position="1193"/>
    </location>
</feature>
<evidence type="ECO:0000256" key="5">
    <source>
        <dbReference type="SAM" id="MobiDB-lite"/>
    </source>
</evidence>
<dbReference type="InterPro" id="IPR000819">
    <property type="entry name" value="Peptidase_M17_C"/>
</dbReference>
<dbReference type="GO" id="GO:0006508">
    <property type="term" value="P:proteolysis"/>
    <property type="evidence" value="ECO:0007669"/>
    <property type="project" value="UniProtKB-KW"/>
</dbReference>
<feature type="domain" description="Cytosol aminopeptidase" evidence="6">
    <location>
        <begin position="344"/>
        <end position="351"/>
    </location>
</feature>
<feature type="region of interest" description="Disordered" evidence="5">
    <location>
        <begin position="1011"/>
        <end position="1033"/>
    </location>
</feature>
<dbReference type="InterPro" id="IPR048382">
    <property type="entry name" value="BCAS3_WD40"/>
</dbReference>
<accession>A0AAV5APS3</accession>
<dbReference type="GO" id="GO:0030145">
    <property type="term" value="F:manganese ion binding"/>
    <property type="evidence" value="ECO:0007669"/>
    <property type="project" value="InterPro"/>
</dbReference>
<dbReference type="GO" id="GO:0070006">
    <property type="term" value="F:metalloaminopeptidase activity"/>
    <property type="evidence" value="ECO:0007669"/>
    <property type="project" value="InterPro"/>
</dbReference>
<dbReference type="Proteomes" id="UP001050691">
    <property type="component" value="Unassembled WGS sequence"/>
</dbReference>
<protein>
    <recommendedName>
        <fullName evidence="6">Cytosol aminopeptidase domain-containing protein</fullName>
    </recommendedName>
</protein>
<evidence type="ECO:0000256" key="2">
    <source>
        <dbReference type="ARBA" id="ARBA00022438"/>
    </source>
</evidence>
<feature type="region of interest" description="Disordered" evidence="5">
    <location>
        <begin position="1173"/>
        <end position="1194"/>
    </location>
</feature>
<comment type="caution">
    <text evidence="7">The sequence shown here is derived from an EMBL/GenBank/DDBJ whole genome shotgun (WGS) entry which is preliminary data.</text>
</comment>
<keyword evidence="8" id="KW-1185">Reference proteome</keyword>
<dbReference type="GO" id="GO:0005737">
    <property type="term" value="C:cytoplasm"/>
    <property type="evidence" value="ECO:0007669"/>
    <property type="project" value="InterPro"/>
</dbReference>
<dbReference type="InterPro" id="IPR008283">
    <property type="entry name" value="Peptidase_M17_N"/>
</dbReference>
<dbReference type="Gene3D" id="3.40.630.10">
    <property type="entry name" value="Zn peptidases"/>
    <property type="match status" value="1"/>
</dbReference>
<dbReference type="Gene3D" id="3.40.220.10">
    <property type="entry name" value="Leucine Aminopeptidase, subunit E, domain 1"/>
    <property type="match status" value="1"/>
</dbReference>
<comment type="similarity">
    <text evidence="1">Belongs to the peptidase M17 family.</text>
</comment>
<name>A0AAV5APS3_9AGAM</name>
<evidence type="ECO:0000313" key="8">
    <source>
        <dbReference type="Proteomes" id="UP001050691"/>
    </source>
</evidence>
<proteinExistence type="inferred from homology"/>
<dbReference type="InterPro" id="IPR011356">
    <property type="entry name" value="Leucine_aapep/pepB"/>
</dbReference>
<sequence length="1321" mass="141955">MSSQSSPTNPDGYLFFSHNKNNVAPLAVSPSHLWSIAHPKNEVAEAKIFYGQIKNSSDAITAVVSLGDEKFVNGNKNVKREIVRKAVATGVQQLRAAGARNVAIDLDTTKMDPQAAGVLAVCRNVDVVRSTAVGATLGLYKFTTLRTKENDKTPKVDVRLLSENDASGWDTGLIYAQSQNFARELMELPANIVTPTNFCQKVKQAFEGIPNVQIYIRDAAWAEEKGMRTFLSVAKGSAEPCKFLEIHYSGALDRNARPLAFVGKGVTFDSGGISLKPAKDMKAMRADMGGAATVAVSTLAIAKSKLPINVVTTIPLTENLPGPTANKPGDVIYTMNGKTVEIDNTDAEGRLILADALYYTSSTYKPHTLVDVATLTGIDKLILHSAVMVTLSDVFSGVFTNSDDLWNELNTAGEAEFDRMWRLPLDEEFGPQIRSSNADLCNTGGTWGGSCTAALFLKEFVDGADSSNADAIRWAHIDIGGTMEALRAGPYTPAGMTGRPTRKNTHGIPTSRQNQPNQNRERRQRQQQQHNNNNNNNNNINHNNQHRLPNSSDNVDLPPAPFSRNLRSFLPLSSTALPPVVTGAGAGGTSITLASGAGVGGRRRPLSLGSPHTVSASGRNILSAHGDGGSVDEECIISAHWCDVEDLGNINHTRGSSSRWLVIVYASGVQIWDTSNLSSVREVVNLRNDTMHIQGPVLNATILPAPSDDVSDQFTNTRPLIGVLTSSQFTVYSLPTQSVVEQISFSDATQFVARPSFIVITSIHPSTLHILSASSLSTLHTIHLPTSIYPSTALSLRLLAYTSPPPPNLHLYNSQSTRNNSTFISRDSQRRERGERYFISSNSLRDSIGTSVARVGGEVWSGMKALAAASPINIGDKSGSGGLSGSIGAASSITDDTHWGYSKSAPATTMSAASLAPNTDPNSPSSLTTSGANWITVLDLKPLLNGELPRVVSRFAPFSSDSTSRGEISKLWFGAGGGTGAAPMLCVAPREGQRVSVFQIRLSRRIFNARSDRSGIGSDSTKPNSASPETNINDEAKLEMPLHWYDLRRGLTSAKVENVTWDRAGKWVGISTARRTVHIFAPNPYGGKTDRQAHFQTNVPNAEQLQPLSTELSPVVRLRPFEGPRSPSNTPANNTLEHNASLSSLSFIFLPASISNTLPLSLLPHSSISSHSSSPASSLPRLSSSSSPQLHAAPPKRPFQDILVFDSNIGEMVLYRVALEWTSQGSTVSMEQGASVSSGGYGNTSGYSFSFPASGVTKKVATSGISTVTVPQEEGYLIGKDSVLATWNLKRAKDWPEVKDGYLFEKTSPVIAFEKKKDFSE</sequence>
<evidence type="ECO:0000313" key="7">
    <source>
        <dbReference type="EMBL" id="GJJ14825.1"/>
    </source>
</evidence>
<reference evidence="7" key="1">
    <citation type="submission" date="2021-10" db="EMBL/GenBank/DDBJ databases">
        <title>De novo Genome Assembly of Clathrus columnatus (Basidiomycota, Fungi) Using Illumina and Nanopore Sequence Data.</title>
        <authorList>
            <person name="Ogiso-Tanaka E."/>
            <person name="Itagaki H."/>
            <person name="Hosoya T."/>
            <person name="Hosaka K."/>
        </authorList>
    </citation>
    <scope>NUCLEOTIDE SEQUENCE</scope>
    <source>
        <strain evidence="7">MO-923</strain>
    </source>
</reference>
<dbReference type="PANTHER" id="PTHR11963">
    <property type="entry name" value="LEUCINE AMINOPEPTIDASE-RELATED"/>
    <property type="match status" value="1"/>
</dbReference>
<dbReference type="InterPro" id="IPR043472">
    <property type="entry name" value="Macro_dom-like"/>
</dbReference>
<feature type="compositionally biased region" description="Polar residues" evidence="5">
    <location>
        <begin position="610"/>
        <end position="620"/>
    </location>
</feature>
<organism evidence="7 8">
    <name type="scientific">Clathrus columnatus</name>
    <dbReference type="NCBI Taxonomy" id="1419009"/>
    <lineage>
        <taxon>Eukaryota</taxon>
        <taxon>Fungi</taxon>
        <taxon>Dikarya</taxon>
        <taxon>Basidiomycota</taxon>
        <taxon>Agaricomycotina</taxon>
        <taxon>Agaricomycetes</taxon>
        <taxon>Phallomycetidae</taxon>
        <taxon>Phallales</taxon>
        <taxon>Clathraceae</taxon>
        <taxon>Clathrus</taxon>
    </lineage>
</organism>
<dbReference type="EMBL" id="BPWL01000010">
    <property type="protein sequence ID" value="GJJ14825.1"/>
    <property type="molecule type" value="Genomic_DNA"/>
</dbReference>
<keyword evidence="2" id="KW-0031">Aminopeptidase</keyword>
<dbReference type="SUPFAM" id="SSF52949">
    <property type="entry name" value="Macro domain-like"/>
    <property type="match status" value="1"/>
</dbReference>
<dbReference type="PRINTS" id="PR00481">
    <property type="entry name" value="LAMNOPPTDASE"/>
</dbReference>
<dbReference type="CDD" id="cd00433">
    <property type="entry name" value="Peptidase_M17"/>
    <property type="match status" value="1"/>
</dbReference>
<evidence type="ECO:0000256" key="4">
    <source>
        <dbReference type="ARBA" id="ARBA00022801"/>
    </source>
</evidence>
<keyword evidence="3" id="KW-0645">Protease</keyword>
<dbReference type="Pfam" id="PF21034">
    <property type="entry name" value="BCAS3_WD40"/>
    <property type="match status" value="1"/>
</dbReference>
<evidence type="ECO:0000256" key="3">
    <source>
        <dbReference type="ARBA" id="ARBA00022670"/>
    </source>
</evidence>
<dbReference type="Pfam" id="PF02789">
    <property type="entry name" value="Peptidase_M17_N"/>
    <property type="match status" value="1"/>
</dbReference>
<dbReference type="Pfam" id="PF00883">
    <property type="entry name" value="Peptidase_M17"/>
    <property type="match status" value="1"/>
</dbReference>
<keyword evidence="4" id="KW-0378">Hydrolase</keyword>
<gene>
    <name evidence="7" type="ORF">Clacol_009093</name>
</gene>
<evidence type="ECO:0000256" key="1">
    <source>
        <dbReference type="ARBA" id="ARBA00009528"/>
    </source>
</evidence>
<feature type="compositionally biased region" description="Polar residues" evidence="5">
    <location>
        <begin position="1017"/>
        <end position="1033"/>
    </location>
</feature>
<dbReference type="SUPFAM" id="SSF53187">
    <property type="entry name" value="Zn-dependent exopeptidases"/>
    <property type="match status" value="1"/>
</dbReference>